<dbReference type="Pfam" id="PF00004">
    <property type="entry name" value="AAA"/>
    <property type="match status" value="1"/>
</dbReference>
<evidence type="ECO:0000259" key="3">
    <source>
        <dbReference type="SMART" id="SM00382"/>
    </source>
</evidence>
<organism evidence="4">
    <name type="scientific">freshwater metagenome</name>
    <dbReference type="NCBI Taxonomy" id="449393"/>
    <lineage>
        <taxon>unclassified sequences</taxon>
        <taxon>metagenomes</taxon>
        <taxon>ecological metagenomes</taxon>
    </lineage>
</organism>
<dbReference type="EMBL" id="CAFAAY010000147">
    <property type="protein sequence ID" value="CAB4824661.1"/>
    <property type="molecule type" value="Genomic_DNA"/>
</dbReference>
<feature type="region of interest" description="Disordered" evidence="2">
    <location>
        <begin position="415"/>
        <end position="456"/>
    </location>
</feature>
<evidence type="ECO:0000313" key="4">
    <source>
        <dbReference type="EMBL" id="CAB4824661.1"/>
    </source>
</evidence>
<dbReference type="InterPro" id="IPR003959">
    <property type="entry name" value="ATPase_AAA_core"/>
</dbReference>
<evidence type="ECO:0000256" key="2">
    <source>
        <dbReference type="SAM" id="MobiDB-lite"/>
    </source>
</evidence>
<dbReference type="PRINTS" id="PR00300">
    <property type="entry name" value="CLPPROTEASEA"/>
</dbReference>
<comment type="similarity">
    <text evidence="1">Belongs to the AAA ATPase family. BCS1 subfamily.</text>
</comment>
<dbReference type="InterPro" id="IPR027417">
    <property type="entry name" value="P-loop_NTPase"/>
</dbReference>
<dbReference type="InterPro" id="IPR003593">
    <property type="entry name" value="AAA+_ATPase"/>
</dbReference>
<proteinExistence type="inferred from homology"/>
<reference evidence="4" key="1">
    <citation type="submission" date="2020-05" db="EMBL/GenBank/DDBJ databases">
        <authorList>
            <person name="Chiriac C."/>
            <person name="Salcher M."/>
            <person name="Ghai R."/>
            <person name="Kavagutti S V."/>
        </authorList>
    </citation>
    <scope>NUCLEOTIDE SEQUENCE</scope>
</reference>
<dbReference type="InterPro" id="IPR001270">
    <property type="entry name" value="ClpA/B"/>
</dbReference>
<feature type="compositionally biased region" description="Gly residues" evidence="2">
    <location>
        <begin position="417"/>
        <end position="429"/>
    </location>
</feature>
<dbReference type="PANTHER" id="PTHR23070">
    <property type="entry name" value="BCS1 AAA-TYPE ATPASE"/>
    <property type="match status" value="1"/>
</dbReference>
<gene>
    <name evidence="4" type="ORF">UFOPK3124_01240</name>
</gene>
<dbReference type="SMART" id="SM00382">
    <property type="entry name" value="AAA"/>
    <property type="match status" value="1"/>
</dbReference>
<dbReference type="GO" id="GO:0005524">
    <property type="term" value="F:ATP binding"/>
    <property type="evidence" value="ECO:0007669"/>
    <property type="project" value="InterPro"/>
</dbReference>
<dbReference type="Gene3D" id="3.40.50.300">
    <property type="entry name" value="P-loop containing nucleotide triphosphate hydrolases"/>
    <property type="match status" value="2"/>
</dbReference>
<dbReference type="SUPFAM" id="SSF52540">
    <property type="entry name" value="P-loop containing nucleoside triphosphate hydrolases"/>
    <property type="match status" value="1"/>
</dbReference>
<name>A0A6J6ZW11_9ZZZZ</name>
<evidence type="ECO:0000256" key="1">
    <source>
        <dbReference type="ARBA" id="ARBA00007448"/>
    </source>
</evidence>
<feature type="domain" description="AAA+ ATPase" evidence="3">
    <location>
        <begin position="297"/>
        <end position="518"/>
    </location>
</feature>
<dbReference type="InterPro" id="IPR050747">
    <property type="entry name" value="Mitochondrial_chaperone_BCS1"/>
</dbReference>
<dbReference type="AlphaFoldDB" id="A0A6J6ZW11"/>
<dbReference type="GO" id="GO:0016887">
    <property type="term" value="F:ATP hydrolysis activity"/>
    <property type="evidence" value="ECO:0007669"/>
    <property type="project" value="InterPro"/>
</dbReference>
<sequence length="608" mass="69042">MLPMPNLGGIGDIILIQNLKTGNYCIDVCIILLFLFLLHHGDVYKYFTEFINLFYSMNRETTNQVVMHLKKGNMHRIMYQGNQYTVGYSSISVVIQYPDPMIHILDFYTDKIDNMRKKTEKDLSVINLRYVEVIDKNNNASKIYTPRTNLPIEIENGIYLSIEKVYSHRDNKNTDKTDFKKINFTIMMSRDKCLDEMYKFIEKCEKTYNKKIEDRMTDKIFIYEFLQSENVRSSRDDDYNDGRQDQKLSNILCSEYQLNTTKDLMKNCFFTDVDKIIKRIDFFINNKPWYESRGIPYQLGFLFYGPPGCGKTSTIKAIARELDRHIVNVNDIDKIKKVSDIKNIFYGDYINGRHIPTHKRLYVIDEFDKILDTISEKPATATAAAAAAAMNAMSANLLNGIMGMDPCNGVIVVDSDSGGGSGSGSGNGDGDTNNEYSKKRSSKKNEDGTIVGKQNGPSAAMLKQKSVINDADILTIMDGLVETSGRIIICTANDPSKISEVFKRPGRLDEHIEFTKCTIRMVSQLLELFYGEPLNESQLDKLNGRKIVKCCLIDTTDANNTCDSINDNLNRDTTVSTCIQFKFSPAEINKICFNNLDSIDSAIDTICA</sequence>
<protein>
    <submittedName>
        <fullName evidence="4">Unannotated protein</fullName>
    </submittedName>
</protein>
<accession>A0A6J6ZW11</accession>